<evidence type="ECO:0000256" key="3">
    <source>
        <dbReference type="ARBA" id="ARBA00011209"/>
    </source>
</evidence>
<accession>A0A5E6M6G3</accession>
<dbReference type="GO" id="GO:0000049">
    <property type="term" value="F:tRNA binding"/>
    <property type="evidence" value="ECO:0007669"/>
    <property type="project" value="InterPro"/>
</dbReference>
<dbReference type="CDD" id="cd00496">
    <property type="entry name" value="PheRS_alpha_core"/>
    <property type="match status" value="1"/>
</dbReference>
<keyword evidence="5 13" id="KW-0436">Ligase</keyword>
<dbReference type="PANTHER" id="PTHR11538:SF41">
    <property type="entry name" value="PHENYLALANINE--TRNA LIGASE, MITOCHONDRIAL"/>
    <property type="match status" value="1"/>
</dbReference>
<keyword evidence="6 13" id="KW-0479">Metal-binding</keyword>
<evidence type="ECO:0000313" key="15">
    <source>
        <dbReference type="EMBL" id="VVM05144.1"/>
    </source>
</evidence>
<keyword evidence="11 13" id="KW-0030">Aminoacyl-tRNA synthetase</keyword>
<dbReference type="InterPro" id="IPR004188">
    <property type="entry name" value="Phe-tRNA_ligase_II_N"/>
</dbReference>
<dbReference type="HAMAP" id="MF_00281">
    <property type="entry name" value="Phe_tRNA_synth_alpha1"/>
    <property type="match status" value="1"/>
</dbReference>
<keyword evidence="16" id="KW-1185">Reference proteome</keyword>
<evidence type="ECO:0000256" key="9">
    <source>
        <dbReference type="ARBA" id="ARBA00022842"/>
    </source>
</evidence>
<dbReference type="GO" id="GO:0000287">
    <property type="term" value="F:magnesium ion binding"/>
    <property type="evidence" value="ECO:0007669"/>
    <property type="project" value="UniProtKB-UniRule"/>
</dbReference>
<dbReference type="RefSeq" id="WP_142659343.1">
    <property type="nucleotide sequence ID" value="NZ_CABFVA020000015.1"/>
</dbReference>
<evidence type="ECO:0000256" key="6">
    <source>
        <dbReference type="ARBA" id="ARBA00022723"/>
    </source>
</evidence>
<evidence type="ECO:0000256" key="11">
    <source>
        <dbReference type="ARBA" id="ARBA00023146"/>
    </source>
</evidence>
<dbReference type="PANTHER" id="PTHR11538">
    <property type="entry name" value="PHENYLALANYL-TRNA SYNTHETASE"/>
    <property type="match status" value="1"/>
</dbReference>
<dbReference type="OrthoDB" id="9800719at2"/>
<evidence type="ECO:0000259" key="14">
    <source>
        <dbReference type="PROSITE" id="PS50862"/>
    </source>
</evidence>
<dbReference type="EMBL" id="CABFVA020000015">
    <property type="protein sequence ID" value="VVM05144.1"/>
    <property type="molecule type" value="Genomic_DNA"/>
</dbReference>
<protein>
    <recommendedName>
        <fullName evidence="13">Phenylalanine--tRNA ligase alpha subunit</fullName>
        <ecNumber evidence="13">6.1.1.20</ecNumber>
    </recommendedName>
    <alternativeName>
        <fullName evidence="13">Phenylalanyl-tRNA synthetase alpha subunit</fullName>
        <shortName evidence="13">PheRS</shortName>
    </alternativeName>
</protein>
<dbReference type="PROSITE" id="PS50862">
    <property type="entry name" value="AA_TRNA_LIGASE_II"/>
    <property type="match status" value="1"/>
</dbReference>
<sequence length="346" mass="39363">MEKKWQERENELRAALATAETEAALEGIRLRYFGRKGELPRLLASLSALPPEHRREKGREINSFKEWAEGAIAERRAALAPVPPRGPSLDVSLPGRPVSEGSIHPISRMSRRIVEVFRRLGFALADGPEVETEFYNFDALNTPPDHPARNEQDTFFLKDSPLIPATPSRNGGRLLLRSQTSPVQIRVMEKQRPPIRIVAPGRCYRRDEIDATHSIAFFQVEGLVVDEDLSVRDLKGTLELVFRELLGRETRFRFRPHYFPFTEPSFEIDGFRPGRSKTGKEWLELCGCGMVHPKVLSGTGIDPDRYSGFAFGFGIERLLMIVEEIPDLRLFTENDLRFLRNQSSPV</sequence>
<dbReference type="InterPro" id="IPR045864">
    <property type="entry name" value="aa-tRNA-synth_II/BPL/LPL"/>
</dbReference>
<keyword evidence="7 13" id="KW-0547">Nucleotide-binding</keyword>
<dbReference type="SUPFAM" id="SSF55681">
    <property type="entry name" value="Class II aaRS and biotin synthetases"/>
    <property type="match status" value="1"/>
</dbReference>
<dbReference type="InterPro" id="IPR010978">
    <property type="entry name" value="tRNA-bd_arm"/>
</dbReference>
<gene>
    <name evidence="15" type="primary">FARSA</name>
    <name evidence="13 15" type="synonym">pheS</name>
    <name evidence="15" type="ORF">MAMT_00484</name>
</gene>
<evidence type="ECO:0000256" key="10">
    <source>
        <dbReference type="ARBA" id="ARBA00022917"/>
    </source>
</evidence>
<dbReference type="Pfam" id="PF02912">
    <property type="entry name" value="Phe_tRNA-synt_N"/>
    <property type="match status" value="1"/>
</dbReference>
<organism evidence="15 16">
    <name type="scientific">Methylacidimicrobium tartarophylax</name>
    <dbReference type="NCBI Taxonomy" id="1041768"/>
    <lineage>
        <taxon>Bacteria</taxon>
        <taxon>Pseudomonadati</taxon>
        <taxon>Verrucomicrobiota</taxon>
        <taxon>Methylacidimicrobium</taxon>
    </lineage>
</organism>
<dbReference type="InterPro" id="IPR022911">
    <property type="entry name" value="Phe_tRNA_ligase_alpha1_bac"/>
</dbReference>
<dbReference type="NCBIfam" id="TIGR00468">
    <property type="entry name" value="pheS"/>
    <property type="match status" value="1"/>
</dbReference>
<feature type="domain" description="Aminoacyl-transfer RNA synthetases class-II family profile" evidence="14">
    <location>
        <begin position="107"/>
        <end position="345"/>
    </location>
</feature>
<evidence type="ECO:0000256" key="4">
    <source>
        <dbReference type="ARBA" id="ARBA00022490"/>
    </source>
</evidence>
<dbReference type="EC" id="6.1.1.20" evidence="13"/>
<evidence type="ECO:0000313" key="16">
    <source>
        <dbReference type="Proteomes" id="UP000334923"/>
    </source>
</evidence>
<dbReference type="Proteomes" id="UP000334923">
    <property type="component" value="Unassembled WGS sequence"/>
</dbReference>
<comment type="subunit">
    <text evidence="3 13">Tetramer of two alpha and two beta subunits.</text>
</comment>
<dbReference type="GO" id="GO:0004826">
    <property type="term" value="F:phenylalanine-tRNA ligase activity"/>
    <property type="evidence" value="ECO:0007669"/>
    <property type="project" value="UniProtKB-UniRule"/>
</dbReference>
<dbReference type="GO" id="GO:0006432">
    <property type="term" value="P:phenylalanyl-tRNA aminoacylation"/>
    <property type="evidence" value="ECO:0007669"/>
    <property type="project" value="UniProtKB-UniRule"/>
</dbReference>
<keyword evidence="9 13" id="KW-0460">Magnesium</keyword>
<dbReference type="InterPro" id="IPR006195">
    <property type="entry name" value="aa-tRNA-synth_II"/>
</dbReference>
<evidence type="ECO:0000256" key="8">
    <source>
        <dbReference type="ARBA" id="ARBA00022840"/>
    </source>
</evidence>
<keyword evidence="8 13" id="KW-0067">ATP-binding</keyword>
<dbReference type="InterPro" id="IPR004529">
    <property type="entry name" value="Phe-tRNA-synth_IIc_asu"/>
</dbReference>
<evidence type="ECO:0000256" key="1">
    <source>
        <dbReference type="ARBA" id="ARBA00004496"/>
    </source>
</evidence>
<comment type="catalytic activity">
    <reaction evidence="12 13">
        <text>tRNA(Phe) + L-phenylalanine + ATP = L-phenylalanyl-tRNA(Phe) + AMP + diphosphate + H(+)</text>
        <dbReference type="Rhea" id="RHEA:19413"/>
        <dbReference type="Rhea" id="RHEA-COMP:9668"/>
        <dbReference type="Rhea" id="RHEA-COMP:9699"/>
        <dbReference type="ChEBI" id="CHEBI:15378"/>
        <dbReference type="ChEBI" id="CHEBI:30616"/>
        <dbReference type="ChEBI" id="CHEBI:33019"/>
        <dbReference type="ChEBI" id="CHEBI:58095"/>
        <dbReference type="ChEBI" id="CHEBI:78442"/>
        <dbReference type="ChEBI" id="CHEBI:78531"/>
        <dbReference type="ChEBI" id="CHEBI:456215"/>
        <dbReference type="EC" id="6.1.1.20"/>
    </reaction>
</comment>
<feature type="binding site" evidence="13">
    <location>
        <position position="263"/>
    </location>
    <ligand>
        <name>Mg(2+)</name>
        <dbReference type="ChEBI" id="CHEBI:18420"/>
        <note>shared with beta subunit</note>
    </ligand>
</feature>
<comment type="similarity">
    <text evidence="2 13">Belongs to the class-II aminoacyl-tRNA synthetase family. Phe-tRNA synthetase alpha subunit type 1 subfamily.</text>
</comment>
<evidence type="ECO:0000256" key="2">
    <source>
        <dbReference type="ARBA" id="ARBA00010207"/>
    </source>
</evidence>
<evidence type="ECO:0000256" key="7">
    <source>
        <dbReference type="ARBA" id="ARBA00022741"/>
    </source>
</evidence>
<evidence type="ECO:0000256" key="12">
    <source>
        <dbReference type="ARBA" id="ARBA00049255"/>
    </source>
</evidence>
<dbReference type="Pfam" id="PF01409">
    <property type="entry name" value="tRNA-synt_2d"/>
    <property type="match status" value="1"/>
</dbReference>
<dbReference type="GO" id="GO:0005524">
    <property type="term" value="F:ATP binding"/>
    <property type="evidence" value="ECO:0007669"/>
    <property type="project" value="UniProtKB-UniRule"/>
</dbReference>
<evidence type="ECO:0000256" key="13">
    <source>
        <dbReference type="HAMAP-Rule" id="MF_00281"/>
    </source>
</evidence>
<proteinExistence type="inferred from homology"/>
<comment type="subcellular location">
    <subcellularLocation>
        <location evidence="1 13">Cytoplasm</location>
    </subcellularLocation>
</comment>
<dbReference type="AlphaFoldDB" id="A0A5E6M6G3"/>
<evidence type="ECO:0000256" key="5">
    <source>
        <dbReference type="ARBA" id="ARBA00022598"/>
    </source>
</evidence>
<dbReference type="SUPFAM" id="SSF46589">
    <property type="entry name" value="tRNA-binding arm"/>
    <property type="match status" value="1"/>
</dbReference>
<keyword evidence="10 13" id="KW-0648">Protein biosynthesis</keyword>
<dbReference type="Gene3D" id="3.30.930.10">
    <property type="entry name" value="Bira Bifunctional Protein, Domain 2"/>
    <property type="match status" value="1"/>
</dbReference>
<reference evidence="15 16" key="1">
    <citation type="submission" date="2019-09" db="EMBL/GenBank/DDBJ databases">
        <authorList>
            <person name="Cremers G."/>
        </authorList>
    </citation>
    <scope>NUCLEOTIDE SEQUENCE [LARGE SCALE GENOMIC DNA]</scope>
    <source>
        <strain evidence="15">4A</strain>
    </source>
</reference>
<dbReference type="GO" id="GO:0005737">
    <property type="term" value="C:cytoplasm"/>
    <property type="evidence" value="ECO:0007669"/>
    <property type="project" value="UniProtKB-SubCell"/>
</dbReference>
<dbReference type="InterPro" id="IPR002319">
    <property type="entry name" value="Phenylalanyl-tRNA_Synthase"/>
</dbReference>
<keyword evidence="4 13" id="KW-0963">Cytoplasm</keyword>
<comment type="cofactor">
    <cofactor evidence="13">
        <name>Mg(2+)</name>
        <dbReference type="ChEBI" id="CHEBI:18420"/>
    </cofactor>
    <text evidence="13">Binds 2 magnesium ions per tetramer.</text>
</comment>
<name>A0A5E6M6G3_9BACT</name>